<feature type="binding site" evidence="6">
    <location>
        <position position="187"/>
    </location>
    <ligand>
        <name>substrate</name>
    </ligand>
</feature>
<evidence type="ECO:0000256" key="3">
    <source>
        <dbReference type="ARBA" id="ARBA00022670"/>
    </source>
</evidence>
<dbReference type="NCBIfam" id="TIGR00500">
    <property type="entry name" value="met_pdase_I"/>
    <property type="match status" value="1"/>
</dbReference>
<name>A0ABT5K2E1_9BURK</name>
<accession>A0ABT5K2E1</accession>
<evidence type="ECO:0000256" key="4">
    <source>
        <dbReference type="ARBA" id="ARBA00022723"/>
    </source>
</evidence>
<dbReference type="InterPro" id="IPR002467">
    <property type="entry name" value="Pept_M24A_MAP1"/>
</dbReference>
<evidence type="ECO:0000256" key="6">
    <source>
        <dbReference type="HAMAP-Rule" id="MF_01974"/>
    </source>
</evidence>
<feature type="binding site" evidence="6">
    <location>
        <position position="117"/>
    </location>
    <ligand>
        <name>a divalent metal cation</name>
        <dbReference type="ChEBI" id="CHEBI:60240"/>
        <label>2</label>
        <note>catalytic</note>
    </ligand>
</feature>
<comment type="subunit">
    <text evidence="6">Monomer.</text>
</comment>
<comment type="cofactor">
    <cofactor evidence="6">
        <name>Co(2+)</name>
        <dbReference type="ChEBI" id="CHEBI:48828"/>
    </cofactor>
    <cofactor evidence="6">
        <name>Zn(2+)</name>
        <dbReference type="ChEBI" id="CHEBI:29105"/>
    </cofactor>
    <cofactor evidence="6">
        <name>Mn(2+)</name>
        <dbReference type="ChEBI" id="CHEBI:29035"/>
    </cofactor>
    <cofactor evidence="6">
        <name>Fe(2+)</name>
        <dbReference type="ChEBI" id="CHEBI:29033"/>
    </cofactor>
    <text evidence="6">Binds 2 divalent metal cations per subunit. Has a high-affinity and a low affinity metal-binding site. The true nature of the physiological cofactor is under debate. The enzyme is active with cobalt, zinc, manganese or divalent iron ions. Most likely, methionine aminopeptidases function as mononuclear Fe(2+)-metalloproteases under physiological conditions, and the catalytically relevant metal-binding site has been assigned to the histidine-containing high-affinity site.</text>
</comment>
<dbReference type="SUPFAM" id="SSF55920">
    <property type="entry name" value="Creatinase/aminopeptidase"/>
    <property type="match status" value="1"/>
</dbReference>
<dbReference type="InterPro" id="IPR000994">
    <property type="entry name" value="Pept_M24"/>
</dbReference>
<evidence type="ECO:0000259" key="8">
    <source>
        <dbReference type="Pfam" id="PF00557"/>
    </source>
</evidence>
<dbReference type="EC" id="3.4.11.18" evidence="6 7"/>
<feature type="binding site" evidence="6">
    <location>
        <position position="117"/>
    </location>
    <ligand>
        <name>a divalent metal cation</name>
        <dbReference type="ChEBI" id="CHEBI:60240"/>
        <label>1</label>
    </ligand>
</feature>
<evidence type="ECO:0000313" key="10">
    <source>
        <dbReference type="Proteomes" id="UP001221208"/>
    </source>
</evidence>
<dbReference type="Pfam" id="PF00557">
    <property type="entry name" value="Peptidase_M24"/>
    <property type="match status" value="1"/>
</dbReference>
<dbReference type="RefSeq" id="WP_273672171.1">
    <property type="nucleotide sequence ID" value="NZ_JAQQXR010000006.1"/>
</dbReference>
<evidence type="ECO:0000256" key="7">
    <source>
        <dbReference type="RuleBase" id="RU003653"/>
    </source>
</evidence>
<dbReference type="GO" id="GO:0004239">
    <property type="term" value="F:initiator methionyl aminopeptidase activity"/>
    <property type="evidence" value="ECO:0007669"/>
    <property type="project" value="UniProtKB-EC"/>
</dbReference>
<dbReference type="PANTHER" id="PTHR43330:SF27">
    <property type="entry name" value="METHIONINE AMINOPEPTIDASE"/>
    <property type="match status" value="1"/>
</dbReference>
<dbReference type="EMBL" id="JAQQXR010000006">
    <property type="protein sequence ID" value="MDC8759157.1"/>
    <property type="molecule type" value="Genomic_DNA"/>
</dbReference>
<proteinExistence type="inferred from homology"/>
<organism evidence="9 10">
    <name type="scientific">Janthinobacterium fluminis</name>
    <dbReference type="NCBI Taxonomy" id="2987524"/>
    <lineage>
        <taxon>Bacteria</taxon>
        <taxon>Pseudomonadati</taxon>
        <taxon>Pseudomonadota</taxon>
        <taxon>Betaproteobacteria</taxon>
        <taxon>Burkholderiales</taxon>
        <taxon>Oxalobacteraceae</taxon>
        <taxon>Janthinobacterium</taxon>
    </lineage>
</organism>
<evidence type="ECO:0000256" key="5">
    <source>
        <dbReference type="ARBA" id="ARBA00022801"/>
    </source>
</evidence>
<gene>
    <name evidence="6 9" type="primary">map</name>
    <name evidence="9" type="ORF">OIK44_16370</name>
</gene>
<dbReference type="Gene3D" id="3.90.230.10">
    <property type="entry name" value="Creatinase/methionine aminopeptidase superfamily"/>
    <property type="match status" value="1"/>
</dbReference>
<feature type="binding site" evidence="6">
    <location>
        <position position="244"/>
    </location>
    <ligand>
        <name>a divalent metal cation</name>
        <dbReference type="ChEBI" id="CHEBI:60240"/>
        <label>2</label>
        <note>catalytic</note>
    </ligand>
</feature>
<dbReference type="PRINTS" id="PR00599">
    <property type="entry name" value="MAPEPTIDASE"/>
</dbReference>
<dbReference type="PANTHER" id="PTHR43330">
    <property type="entry name" value="METHIONINE AMINOPEPTIDASE"/>
    <property type="match status" value="1"/>
</dbReference>
<comment type="function">
    <text evidence="1 6">Removes the N-terminal methionine from nascent proteins. The N-terminal methionine is often cleaved when the second residue in the primary sequence is small and uncharged (Met-Ala-, Cys, Gly, Pro, Ser, Thr, or Val). Requires deformylation of the N(alpha)-formylated initiator methionine before it can be hydrolyzed.</text>
</comment>
<dbReference type="InterPro" id="IPR001714">
    <property type="entry name" value="Pept_M24_MAP"/>
</dbReference>
<keyword evidence="5 6" id="KW-0378">Hydrolase</keyword>
<dbReference type="Proteomes" id="UP001221208">
    <property type="component" value="Unassembled WGS sequence"/>
</dbReference>
<sequence length="264" mass="28201">MRYSTQQDHGKPIPLHDAEGFAAMRAAGRIAADTLDFITPHVKPGVSTAALDKLCEDYMRAAGSIPATIDYHGYKHASCISVNHVVTHGIPSETKILRAGDIVNIDVTPKFQGWHGDSSRTFEVGAVSILAARLVKTAYQAMMAGIEQVRPGATLGDVGAAIEAVARAQGFSSVRDFCGHGLGKVFHDAPQVLHYGRAGTGVVLEPGMIFTIEPMINAGSYQVKVLPDKWTTVTKDRSLSAQFEHSLAVTETGFEIFTLSALPG</sequence>
<keyword evidence="3 6" id="KW-0645">Protease</keyword>
<feature type="binding site" evidence="6">
    <location>
        <position position="88"/>
    </location>
    <ligand>
        <name>substrate</name>
    </ligand>
</feature>
<keyword evidence="4 6" id="KW-0479">Metal-binding</keyword>
<feature type="domain" description="Peptidase M24" evidence="8">
    <location>
        <begin position="23"/>
        <end position="251"/>
    </location>
</feature>
<feature type="binding site" evidence="6">
    <location>
        <position position="213"/>
    </location>
    <ligand>
        <name>a divalent metal cation</name>
        <dbReference type="ChEBI" id="CHEBI:60240"/>
        <label>2</label>
        <note>catalytic</note>
    </ligand>
</feature>
<feature type="binding site" evidence="6">
    <location>
        <position position="106"/>
    </location>
    <ligand>
        <name>a divalent metal cation</name>
        <dbReference type="ChEBI" id="CHEBI:60240"/>
        <label>1</label>
    </ligand>
</feature>
<feature type="binding site" evidence="6">
    <location>
        <position position="180"/>
    </location>
    <ligand>
        <name>a divalent metal cation</name>
        <dbReference type="ChEBI" id="CHEBI:60240"/>
        <label>2</label>
        <note>catalytic</note>
    </ligand>
</feature>
<keyword evidence="2 6" id="KW-0031">Aminopeptidase</keyword>
<comment type="caution">
    <text evidence="9">The sequence shown here is derived from an EMBL/GenBank/DDBJ whole genome shotgun (WGS) entry which is preliminary data.</text>
</comment>
<dbReference type="CDD" id="cd01086">
    <property type="entry name" value="MetAP1"/>
    <property type="match status" value="1"/>
</dbReference>
<evidence type="ECO:0000313" key="9">
    <source>
        <dbReference type="EMBL" id="MDC8759157.1"/>
    </source>
</evidence>
<reference evidence="9 10" key="1">
    <citation type="submission" date="2022-10" db="EMBL/GenBank/DDBJ databases">
        <title>Janthinobacterium sp. hw3 Genome sequencing.</title>
        <authorList>
            <person name="Park S."/>
        </authorList>
    </citation>
    <scope>NUCLEOTIDE SEQUENCE [LARGE SCALE GENOMIC DNA]</scope>
    <source>
        <strain evidence="10">hw3</strain>
    </source>
</reference>
<evidence type="ECO:0000256" key="2">
    <source>
        <dbReference type="ARBA" id="ARBA00022438"/>
    </source>
</evidence>
<dbReference type="InterPro" id="IPR036005">
    <property type="entry name" value="Creatinase/aminopeptidase-like"/>
</dbReference>
<evidence type="ECO:0000256" key="1">
    <source>
        <dbReference type="ARBA" id="ARBA00002521"/>
    </source>
</evidence>
<feature type="binding site" evidence="6">
    <location>
        <position position="244"/>
    </location>
    <ligand>
        <name>a divalent metal cation</name>
        <dbReference type="ChEBI" id="CHEBI:60240"/>
        <label>1</label>
    </ligand>
</feature>
<dbReference type="HAMAP" id="MF_01974">
    <property type="entry name" value="MetAP_1"/>
    <property type="match status" value="1"/>
</dbReference>
<comment type="catalytic activity">
    <reaction evidence="6 7">
        <text>Release of N-terminal amino acids, preferentially methionine, from peptides and arylamides.</text>
        <dbReference type="EC" id="3.4.11.18"/>
    </reaction>
</comment>
<comment type="similarity">
    <text evidence="6">Belongs to the peptidase M24A family. Methionine aminopeptidase type 1 subfamily.</text>
</comment>
<keyword evidence="10" id="KW-1185">Reference proteome</keyword>
<protein>
    <recommendedName>
        <fullName evidence="6 7">Methionine aminopeptidase</fullName>
        <shortName evidence="6">MAP</shortName>
        <shortName evidence="6">MetAP</shortName>
        <ecNumber evidence="6 7">3.4.11.18</ecNumber>
    </recommendedName>
    <alternativeName>
        <fullName evidence="6">Peptidase M</fullName>
    </alternativeName>
</protein>
<dbReference type="PROSITE" id="PS00680">
    <property type="entry name" value="MAP_1"/>
    <property type="match status" value="1"/>
</dbReference>